<dbReference type="PANTHER" id="PTHR47743">
    <property type="entry name" value="KIAA1210 / KIAA1211 FAMILY MEMBER"/>
    <property type="match status" value="1"/>
</dbReference>
<dbReference type="GeneTree" id="ENSGT00960000189890"/>
<sequence>MGNKALSHDSVFIFESAPENTTGDMSSQENIPGKVKTLQVRARSVFTRLHNLLLVGCHAEHLLGSSLRLITQGLCQRVGK</sequence>
<evidence type="ECO:0000313" key="2">
    <source>
        <dbReference type="Proteomes" id="UP000694404"/>
    </source>
</evidence>
<keyword evidence="2" id="KW-1185">Reference proteome</keyword>
<organism evidence="1 2">
    <name type="scientific">Chelonoidis abingdonii</name>
    <name type="common">Abingdon island giant tortoise</name>
    <name type="synonym">Testudo abingdonii</name>
    <dbReference type="NCBI Taxonomy" id="106734"/>
    <lineage>
        <taxon>Eukaryota</taxon>
        <taxon>Metazoa</taxon>
        <taxon>Chordata</taxon>
        <taxon>Craniata</taxon>
        <taxon>Vertebrata</taxon>
        <taxon>Euteleostomi</taxon>
        <taxon>Archelosauria</taxon>
        <taxon>Testudinata</taxon>
        <taxon>Testudines</taxon>
        <taxon>Cryptodira</taxon>
        <taxon>Durocryptodira</taxon>
        <taxon>Testudinoidea</taxon>
        <taxon>Testudinidae</taxon>
        <taxon>Chelonoidis</taxon>
    </lineage>
</organism>
<dbReference type="Ensembl" id="ENSCABT00000025847.1">
    <property type="protein sequence ID" value="ENSCABP00000023586.1"/>
    <property type="gene ID" value="ENSCABG00000017380.1"/>
</dbReference>
<reference evidence="1" key="1">
    <citation type="submission" date="2025-08" db="UniProtKB">
        <authorList>
            <consortium name="Ensembl"/>
        </authorList>
    </citation>
    <scope>IDENTIFICATION</scope>
</reference>
<reference evidence="1" key="2">
    <citation type="submission" date="2025-09" db="UniProtKB">
        <authorList>
            <consortium name="Ensembl"/>
        </authorList>
    </citation>
    <scope>IDENTIFICATION</scope>
</reference>
<accession>A0A8C0IX15</accession>
<proteinExistence type="predicted"/>
<dbReference type="InterPro" id="IPR026713">
    <property type="entry name" value="CRACD-like"/>
</dbReference>
<protein>
    <submittedName>
        <fullName evidence="1">Uncharacterized protein</fullName>
    </submittedName>
</protein>
<evidence type="ECO:0000313" key="1">
    <source>
        <dbReference type="Ensembl" id="ENSCABP00000023586.1"/>
    </source>
</evidence>
<name>A0A8C0IX15_CHEAB</name>
<dbReference type="PANTHER" id="PTHR47743:SF2">
    <property type="entry name" value="ACROSOMAL PROTEIN KIAA1210"/>
    <property type="match status" value="1"/>
</dbReference>
<dbReference type="Proteomes" id="UP000694404">
    <property type="component" value="Unplaced"/>
</dbReference>
<dbReference type="AlphaFoldDB" id="A0A8C0IX15"/>